<accession>A0AAV4Y596</accession>
<dbReference type="AlphaFoldDB" id="A0AAV4Y596"/>
<reference evidence="1 2" key="1">
    <citation type="submission" date="2021-06" db="EMBL/GenBank/DDBJ databases">
        <title>Caerostris extrusa draft genome.</title>
        <authorList>
            <person name="Kono N."/>
            <person name="Arakawa K."/>
        </authorList>
    </citation>
    <scope>NUCLEOTIDE SEQUENCE [LARGE SCALE GENOMIC DNA]</scope>
</reference>
<comment type="caution">
    <text evidence="1">The sequence shown here is derived from an EMBL/GenBank/DDBJ whole genome shotgun (WGS) entry which is preliminary data.</text>
</comment>
<sequence>MLILLATLSIKLKLRSSISREGSFVPYLRVKLSDEAMIQVQVEDALRLSAERVRGNPFDWVERELQRVQSPTYCPAALRSSPRCCCSSRRCSGNKNCNYLSDVWNKMDVKYILHI</sequence>
<organism evidence="1 2">
    <name type="scientific">Caerostris extrusa</name>
    <name type="common">Bark spider</name>
    <name type="synonym">Caerostris bankana</name>
    <dbReference type="NCBI Taxonomy" id="172846"/>
    <lineage>
        <taxon>Eukaryota</taxon>
        <taxon>Metazoa</taxon>
        <taxon>Ecdysozoa</taxon>
        <taxon>Arthropoda</taxon>
        <taxon>Chelicerata</taxon>
        <taxon>Arachnida</taxon>
        <taxon>Araneae</taxon>
        <taxon>Araneomorphae</taxon>
        <taxon>Entelegynae</taxon>
        <taxon>Araneoidea</taxon>
        <taxon>Araneidae</taxon>
        <taxon>Caerostris</taxon>
    </lineage>
</organism>
<gene>
    <name evidence="1" type="ORF">CEXT_504521</name>
</gene>
<protein>
    <submittedName>
        <fullName evidence="1">Uncharacterized protein</fullName>
    </submittedName>
</protein>
<keyword evidence="2" id="KW-1185">Reference proteome</keyword>
<proteinExistence type="predicted"/>
<dbReference type="Proteomes" id="UP001054945">
    <property type="component" value="Unassembled WGS sequence"/>
</dbReference>
<evidence type="ECO:0000313" key="1">
    <source>
        <dbReference type="EMBL" id="GIZ02298.1"/>
    </source>
</evidence>
<dbReference type="EMBL" id="BPLR01001433">
    <property type="protein sequence ID" value="GIZ02298.1"/>
    <property type="molecule type" value="Genomic_DNA"/>
</dbReference>
<name>A0AAV4Y596_CAEEX</name>
<evidence type="ECO:0000313" key="2">
    <source>
        <dbReference type="Proteomes" id="UP001054945"/>
    </source>
</evidence>